<evidence type="ECO:0000256" key="1">
    <source>
        <dbReference type="ARBA" id="ARBA00004141"/>
    </source>
</evidence>
<feature type="domain" description="O-antigen ligase-related" evidence="6">
    <location>
        <begin position="182"/>
        <end position="332"/>
    </location>
</feature>
<organism evidence="7 8">
    <name type="scientific">Aureimonas ureilytica</name>
    <dbReference type="NCBI Taxonomy" id="401562"/>
    <lineage>
        <taxon>Bacteria</taxon>
        <taxon>Pseudomonadati</taxon>
        <taxon>Pseudomonadota</taxon>
        <taxon>Alphaproteobacteria</taxon>
        <taxon>Hyphomicrobiales</taxon>
        <taxon>Aurantimonadaceae</taxon>
        <taxon>Aureimonas</taxon>
    </lineage>
</organism>
<dbReference type="PANTHER" id="PTHR37422:SF23">
    <property type="entry name" value="TEICHURONIC ACID BIOSYNTHESIS PROTEIN TUAE"/>
    <property type="match status" value="1"/>
</dbReference>
<feature type="transmembrane region" description="Helical" evidence="5">
    <location>
        <begin position="119"/>
        <end position="137"/>
    </location>
</feature>
<evidence type="ECO:0000313" key="8">
    <source>
        <dbReference type="Proteomes" id="UP000078529"/>
    </source>
</evidence>
<accession>A0A175RS79</accession>
<feature type="transmembrane region" description="Helical" evidence="5">
    <location>
        <begin position="21"/>
        <end position="48"/>
    </location>
</feature>
<evidence type="ECO:0000256" key="3">
    <source>
        <dbReference type="ARBA" id="ARBA00022989"/>
    </source>
</evidence>
<dbReference type="AlphaFoldDB" id="A0A175RS79"/>
<evidence type="ECO:0000259" key="6">
    <source>
        <dbReference type="Pfam" id="PF04932"/>
    </source>
</evidence>
<feature type="transmembrane region" description="Helical" evidence="5">
    <location>
        <begin position="220"/>
        <end position="238"/>
    </location>
</feature>
<dbReference type="GO" id="GO:0016020">
    <property type="term" value="C:membrane"/>
    <property type="evidence" value="ECO:0007669"/>
    <property type="project" value="UniProtKB-SubCell"/>
</dbReference>
<dbReference type="EMBL" id="LDQA01000016">
    <property type="protein sequence ID" value="KTR06590.1"/>
    <property type="molecule type" value="Genomic_DNA"/>
</dbReference>
<reference evidence="7 8" key="1">
    <citation type="journal article" date="2016" name="Front. Microbiol.">
        <title>Genomic Resource of Rice Seed Associated Bacteria.</title>
        <authorList>
            <person name="Midha S."/>
            <person name="Bansal K."/>
            <person name="Sharma S."/>
            <person name="Kumar N."/>
            <person name="Patil P.P."/>
            <person name="Chaudhry V."/>
            <person name="Patil P.B."/>
        </authorList>
    </citation>
    <scope>NUCLEOTIDE SEQUENCE [LARGE SCALE GENOMIC DNA]</scope>
    <source>
        <strain evidence="7 8">NS365</strain>
    </source>
</reference>
<feature type="transmembrane region" description="Helical" evidence="5">
    <location>
        <begin position="179"/>
        <end position="208"/>
    </location>
</feature>
<sequence>MTMMGRTLLLRRRIDPLILGGGVFLLGLMLGAGKVAFLFFALCGLYLALIRHRACRSAPVVFSGLLLAWSLWQIGLSLLRGEPVSGNRVLSYAAIELAIVFFPIGLCLVRRPADALATGARLALLALLVATPINYLMVGDRVGLGANEALFAFVAGVVGLAARLPAVRPWRWLPNGAGWTYLSIVPILLSGTRAALVVVVFAALADVLRMAGGGRFRVSWKLAIAAGLGLILLAYPASRMLSERFESGVSEVQNFEATGDVTGSVDVRLVMWKSALLVIGEHPLIGVGGTHKMEAAGEKAGRNAYMVTYYQHLHNFILDEAISSGMIGLGLMLSVFASFLVTVFRRTTSRGLREVSCLLVAFLVSFGSFHGVLLNEWTLIVLFGTMGTVLATIARQRHFRPEPDLKGTR</sequence>
<protein>
    <recommendedName>
        <fullName evidence="6">O-antigen ligase-related domain-containing protein</fullName>
    </recommendedName>
</protein>
<dbReference type="PANTHER" id="PTHR37422">
    <property type="entry name" value="TEICHURONIC ACID BIOSYNTHESIS PROTEIN TUAE"/>
    <property type="match status" value="1"/>
</dbReference>
<dbReference type="Proteomes" id="UP000078529">
    <property type="component" value="Unassembled WGS sequence"/>
</dbReference>
<comment type="caution">
    <text evidence="7">The sequence shown here is derived from an EMBL/GenBank/DDBJ whole genome shotgun (WGS) entry which is preliminary data.</text>
</comment>
<dbReference type="PATRIC" id="fig|401562.4.peg.1056"/>
<evidence type="ECO:0000256" key="5">
    <source>
        <dbReference type="SAM" id="Phobius"/>
    </source>
</evidence>
<evidence type="ECO:0000313" key="7">
    <source>
        <dbReference type="EMBL" id="KTR06590.1"/>
    </source>
</evidence>
<dbReference type="InterPro" id="IPR007016">
    <property type="entry name" value="O-antigen_ligase-rel_domated"/>
</dbReference>
<keyword evidence="4 5" id="KW-0472">Membrane</keyword>
<feature type="transmembrane region" description="Helical" evidence="5">
    <location>
        <begin position="377"/>
        <end position="394"/>
    </location>
</feature>
<dbReference type="RefSeq" id="WP_058599542.1">
    <property type="nucleotide sequence ID" value="NZ_LDQA01000016.1"/>
</dbReference>
<name>A0A175RS79_9HYPH</name>
<comment type="subcellular location">
    <subcellularLocation>
        <location evidence="1">Membrane</location>
        <topology evidence="1">Multi-pass membrane protein</topology>
    </subcellularLocation>
</comment>
<keyword evidence="3 5" id="KW-1133">Transmembrane helix</keyword>
<evidence type="ECO:0000256" key="2">
    <source>
        <dbReference type="ARBA" id="ARBA00022692"/>
    </source>
</evidence>
<gene>
    <name evidence="7" type="ORF">NS365_06860</name>
</gene>
<dbReference type="InterPro" id="IPR051533">
    <property type="entry name" value="WaaL-like"/>
</dbReference>
<feature type="transmembrane region" description="Helical" evidence="5">
    <location>
        <begin position="321"/>
        <end position="343"/>
    </location>
</feature>
<proteinExistence type="predicted"/>
<keyword evidence="2 5" id="KW-0812">Transmembrane</keyword>
<dbReference type="Pfam" id="PF04932">
    <property type="entry name" value="Wzy_C"/>
    <property type="match status" value="1"/>
</dbReference>
<evidence type="ECO:0000256" key="4">
    <source>
        <dbReference type="ARBA" id="ARBA00023136"/>
    </source>
</evidence>
<feature type="transmembrane region" description="Helical" evidence="5">
    <location>
        <begin position="355"/>
        <end position="371"/>
    </location>
</feature>
<feature type="transmembrane region" description="Helical" evidence="5">
    <location>
        <begin position="91"/>
        <end position="113"/>
    </location>
</feature>
<feature type="transmembrane region" description="Helical" evidence="5">
    <location>
        <begin position="60"/>
        <end position="79"/>
    </location>
</feature>
<keyword evidence="8" id="KW-1185">Reference proteome</keyword>
<feature type="transmembrane region" description="Helical" evidence="5">
    <location>
        <begin position="149"/>
        <end position="167"/>
    </location>
</feature>